<evidence type="ECO:0000313" key="2">
    <source>
        <dbReference type="EMBL" id="CAG6505387.1"/>
    </source>
</evidence>
<name>A0A8D8D915_CULPI</name>
<proteinExistence type="predicted"/>
<dbReference type="EMBL" id="HBUE01116779">
    <property type="protein sequence ID" value="CAG6490698.1"/>
    <property type="molecule type" value="Transcribed_RNA"/>
</dbReference>
<protein>
    <submittedName>
        <fullName evidence="2">(northern house mosquito) hypothetical protein</fullName>
    </submittedName>
</protein>
<sequence>MVAMTQWGTSRRVGSILTRTIRRTITMVRPVVAAVEVTPSTSSKPCSCFTSGTSSNSWRHSNSSNHPRPAWRTTTTCPRRPTTICSDRSRRSTSESDSQRFWTSCTTTA</sequence>
<feature type="compositionally biased region" description="Basic and acidic residues" evidence="1">
    <location>
        <begin position="87"/>
        <end position="98"/>
    </location>
</feature>
<dbReference type="EMBL" id="HBUE01116778">
    <property type="protein sequence ID" value="CAG6490696.1"/>
    <property type="molecule type" value="Transcribed_RNA"/>
</dbReference>
<feature type="region of interest" description="Disordered" evidence="1">
    <location>
        <begin position="40"/>
        <end position="109"/>
    </location>
</feature>
<reference evidence="2" key="1">
    <citation type="submission" date="2021-05" db="EMBL/GenBank/DDBJ databases">
        <authorList>
            <person name="Alioto T."/>
            <person name="Alioto T."/>
            <person name="Gomez Garrido J."/>
        </authorList>
    </citation>
    <scope>NUCLEOTIDE SEQUENCE</scope>
</reference>
<evidence type="ECO:0000256" key="1">
    <source>
        <dbReference type="SAM" id="MobiDB-lite"/>
    </source>
</evidence>
<feature type="compositionally biased region" description="Polar residues" evidence="1">
    <location>
        <begin position="40"/>
        <end position="50"/>
    </location>
</feature>
<dbReference type="EMBL" id="HBUE01151348">
    <property type="protein sequence ID" value="CAG6505387.1"/>
    <property type="molecule type" value="Transcribed_RNA"/>
</dbReference>
<dbReference type="EMBL" id="HBUE01116780">
    <property type="protein sequence ID" value="CAG6490700.1"/>
    <property type="molecule type" value="Transcribed_RNA"/>
</dbReference>
<organism evidence="2">
    <name type="scientific">Culex pipiens</name>
    <name type="common">House mosquito</name>
    <dbReference type="NCBI Taxonomy" id="7175"/>
    <lineage>
        <taxon>Eukaryota</taxon>
        <taxon>Metazoa</taxon>
        <taxon>Ecdysozoa</taxon>
        <taxon>Arthropoda</taxon>
        <taxon>Hexapoda</taxon>
        <taxon>Insecta</taxon>
        <taxon>Pterygota</taxon>
        <taxon>Neoptera</taxon>
        <taxon>Endopterygota</taxon>
        <taxon>Diptera</taxon>
        <taxon>Nematocera</taxon>
        <taxon>Culicoidea</taxon>
        <taxon>Culicidae</taxon>
        <taxon>Culicinae</taxon>
        <taxon>Culicini</taxon>
        <taxon>Culex</taxon>
        <taxon>Culex</taxon>
    </lineage>
</organism>
<accession>A0A8D8D915</accession>
<feature type="compositionally biased region" description="Low complexity" evidence="1">
    <location>
        <begin position="51"/>
        <end position="83"/>
    </location>
</feature>
<dbReference type="EMBL" id="HBUE01256349">
    <property type="protein sequence ID" value="CAG6556686.1"/>
    <property type="molecule type" value="Transcribed_RNA"/>
</dbReference>
<dbReference type="EMBL" id="HBUE01116781">
    <property type="protein sequence ID" value="CAG6490702.1"/>
    <property type="molecule type" value="Transcribed_RNA"/>
</dbReference>
<dbReference type="AlphaFoldDB" id="A0A8D8D915"/>
<dbReference type="EMBL" id="HBUE01116784">
    <property type="protein sequence ID" value="CAG6490708.1"/>
    <property type="molecule type" value="Transcribed_RNA"/>
</dbReference>